<proteinExistence type="predicted"/>
<evidence type="ECO:0000313" key="3">
    <source>
        <dbReference type="Proteomes" id="UP000266206"/>
    </source>
</evidence>
<gene>
    <name evidence="2" type="ORF">CJP73_15935</name>
</gene>
<dbReference type="PANTHER" id="PTHR33803:SF3">
    <property type="entry name" value="BLL1974 PROTEIN"/>
    <property type="match status" value="1"/>
</dbReference>
<protein>
    <recommendedName>
        <fullName evidence="1">Transposase DDE domain-containing protein</fullName>
    </recommendedName>
</protein>
<organism evidence="2 3">
    <name type="scientific">Neopusillimonas maritima</name>
    <dbReference type="NCBI Taxonomy" id="2026239"/>
    <lineage>
        <taxon>Bacteria</taxon>
        <taxon>Pseudomonadati</taxon>
        <taxon>Pseudomonadota</taxon>
        <taxon>Betaproteobacteria</taxon>
        <taxon>Burkholderiales</taxon>
        <taxon>Alcaligenaceae</taxon>
        <taxon>Neopusillimonas</taxon>
    </lineage>
</organism>
<evidence type="ECO:0000259" key="1">
    <source>
        <dbReference type="Pfam" id="PF13751"/>
    </source>
</evidence>
<dbReference type="InterPro" id="IPR025668">
    <property type="entry name" value="Tnp_DDE_dom"/>
</dbReference>
<dbReference type="Pfam" id="PF13751">
    <property type="entry name" value="DDE_Tnp_1_6"/>
    <property type="match status" value="1"/>
</dbReference>
<sequence>MSQLSFEAEYAGKPKRLTALERKQLKRRQAIEPIIGHLKANHRMDRCHLKGEEGDKLHAVLCAAGYNLKWLLRMIAKKGVPFLQVLFLRLKKGTAVRTILTALAWEGDADRLNRPRSVMQRPMLTA</sequence>
<evidence type="ECO:0000313" key="2">
    <source>
        <dbReference type="EMBL" id="RIY38940.1"/>
    </source>
</evidence>
<name>A0A3A1YPQ3_9BURK</name>
<accession>A0A3A1YPQ3</accession>
<reference evidence="2 3" key="1">
    <citation type="submission" date="2017-08" db="EMBL/GenBank/DDBJ databases">
        <title>Pusillimonas indicus sp. nov., a member of the family Alcaligenaceae isolated from surface seawater.</title>
        <authorList>
            <person name="Li J."/>
        </authorList>
    </citation>
    <scope>NUCLEOTIDE SEQUENCE [LARGE SCALE GENOMIC DNA]</scope>
    <source>
        <strain evidence="2 3">L52-1-41</strain>
    </source>
</reference>
<comment type="caution">
    <text evidence="2">The sequence shown here is derived from an EMBL/GenBank/DDBJ whole genome shotgun (WGS) entry which is preliminary data.</text>
</comment>
<dbReference type="PANTHER" id="PTHR33803">
    <property type="entry name" value="IS1478 TRANSPOSASE"/>
    <property type="match status" value="1"/>
</dbReference>
<dbReference type="EMBL" id="NQYH01000025">
    <property type="protein sequence ID" value="RIY38940.1"/>
    <property type="molecule type" value="Genomic_DNA"/>
</dbReference>
<dbReference type="AlphaFoldDB" id="A0A3A1YPQ3"/>
<dbReference type="Proteomes" id="UP000266206">
    <property type="component" value="Unassembled WGS sequence"/>
</dbReference>
<feature type="domain" description="Transposase DDE" evidence="1">
    <location>
        <begin position="21"/>
        <end position="71"/>
    </location>
</feature>